<feature type="transmembrane region" description="Helical" evidence="1">
    <location>
        <begin position="88"/>
        <end position="109"/>
    </location>
</feature>
<organism evidence="2 3">
    <name type="scientific">Pseudochryseolinea flava</name>
    <dbReference type="NCBI Taxonomy" id="2059302"/>
    <lineage>
        <taxon>Bacteria</taxon>
        <taxon>Pseudomonadati</taxon>
        <taxon>Bacteroidota</taxon>
        <taxon>Cytophagia</taxon>
        <taxon>Cytophagales</taxon>
        <taxon>Fulvivirgaceae</taxon>
        <taxon>Pseudochryseolinea</taxon>
    </lineage>
</organism>
<dbReference type="Proteomes" id="UP000251889">
    <property type="component" value="Unassembled WGS sequence"/>
</dbReference>
<keyword evidence="1" id="KW-1133">Transmembrane helix</keyword>
<protein>
    <recommendedName>
        <fullName evidence="4">Integral membrane protein</fullName>
    </recommendedName>
</protein>
<gene>
    <name evidence="2" type="ORF">DQQ10_04150</name>
</gene>
<feature type="transmembrane region" description="Helical" evidence="1">
    <location>
        <begin position="48"/>
        <end position="68"/>
    </location>
</feature>
<dbReference type="RefSeq" id="WP_112745497.1">
    <property type="nucleotide sequence ID" value="NZ_QMFY01000001.1"/>
</dbReference>
<feature type="transmembrane region" description="Helical" evidence="1">
    <location>
        <begin position="6"/>
        <end position="27"/>
    </location>
</feature>
<sequence>MNLTVVTYCIYLPVSIALTVWVAKTLFHNGRVLLLEIFSQDTALADSVNKLLLVGFYLVNIGYAVYTLKIWNTIDTTQLIIETLSKKIGWIILVLGAMHFFNLFVLFALRRKAQLLHHVKPQL</sequence>
<comment type="caution">
    <text evidence="2">The sequence shown here is derived from an EMBL/GenBank/DDBJ whole genome shotgun (WGS) entry which is preliminary data.</text>
</comment>
<dbReference type="OrthoDB" id="193443at2"/>
<keyword evidence="1" id="KW-0812">Transmembrane</keyword>
<evidence type="ECO:0000313" key="3">
    <source>
        <dbReference type="Proteomes" id="UP000251889"/>
    </source>
</evidence>
<keyword evidence="3" id="KW-1185">Reference proteome</keyword>
<reference evidence="2 3" key="1">
    <citation type="submission" date="2018-06" db="EMBL/GenBank/DDBJ databases">
        <title>Chryseolinea flavus sp. nov., a member of the phylum Bacteroidetes isolated from soil.</title>
        <authorList>
            <person name="Li Y."/>
            <person name="Wang J."/>
        </authorList>
    </citation>
    <scope>NUCLEOTIDE SEQUENCE [LARGE SCALE GENOMIC DNA]</scope>
    <source>
        <strain evidence="2 3">SDU1-6</strain>
    </source>
</reference>
<evidence type="ECO:0008006" key="4">
    <source>
        <dbReference type="Google" id="ProtNLM"/>
    </source>
</evidence>
<dbReference type="EMBL" id="QMFY01000001">
    <property type="protein sequence ID" value="RAW03282.1"/>
    <property type="molecule type" value="Genomic_DNA"/>
</dbReference>
<evidence type="ECO:0000256" key="1">
    <source>
        <dbReference type="SAM" id="Phobius"/>
    </source>
</evidence>
<accession>A0A364YAY4</accession>
<name>A0A364YAY4_9BACT</name>
<keyword evidence="1" id="KW-0472">Membrane</keyword>
<proteinExistence type="predicted"/>
<evidence type="ECO:0000313" key="2">
    <source>
        <dbReference type="EMBL" id="RAW03282.1"/>
    </source>
</evidence>
<dbReference type="AlphaFoldDB" id="A0A364YAY4"/>